<name>D2VUR8_NAEGR</name>
<dbReference type="CDD" id="cd09917">
    <property type="entry name" value="F-box_SF"/>
    <property type="match status" value="1"/>
</dbReference>
<dbReference type="EMBL" id="GG738899">
    <property type="protein sequence ID" value="EFC39502.1"/>
    <property type="molecule type" value="Genomic_DNA"/>
</dbReference>
<evidence type="ECO:0000313" key="3">
    <source>
        <dbReference type="Proteomes" id="UP000006671"/>
    </source>
</evidence>
<dbReference type="KEGG" id="ngr:NAEGRDRAFT_72760"/>
<dbReference type="Pfam" id="PF12937">
    <property type="entry name" value="F-box-like"/>
    <property type="match status" value="1"/>
</dbReference>
<organism evidence="3">
    <name type="scientific">Naegleria gruberi</name>
    <name type="common">Amoeba</name>
    <dbReference type="NCBI Taxonomy" id="5762"/>
    <lineage>
        <taxon>Eukaryota</taxon>
        <taxon>Discoba</taxon>
        <taxon>Heterolobosea</taxon>
        <taxon>Tetramitia</taxon>
        <taxon>Eutetramitia</taxon>
        <taxon>Vahlkampfiidae</taxon>
        <taxon>Naegleria</taxon>
    </lineage>
</organism>
<evidence type="ECO:0000313" key="2">
    <source>
        <dbReference type="EMBL" id="EFC39502.1"/>
    </source>
</evidence>
<dbReference type="Proteomes" id="UP000006671">
    <property type="component" value="Unassembled WGS sequence"/>
</dbReference>
<dbReference type="InParanoid" id="D2VUR8"/>
<gene>
    <name evidence="2" type="ORF">NAEGRDRAFT_72760</name>
</gene>
<keyword evidence="3" id="KW-1185">Reference proteome</keyword>
<dbReference type="SUPFAM" id="SSF81383">
    <property type="entry name" value="F-box domain"/>
    <property type="match status" value="1"/>
</dbReference>
<protein>
    <recommendedName>
        <fullName evidence="1">F-box domain-containing protein</fullName>
    </recommendedName>
</protein>
<reference evidence="2 3" key="1">
    <citation type="journal article" date="2010" name="Cell">
        <title>The genome of Naegleria gruberi illuminates early eukaryotic versatility.</title>
        <authorList>
            <person name="Fritz-Laylin L.K."/>
            <person name="Prochnik S.E."/>
            <person name="Ginger M.L."/>
            <person name="Dacks J.B."/>
            <person name="Carpenter M.L."/>
            <person name="Field M.C."/>
            <person name="Kuo A."/>
            <person name="Paredez A."/>
            <person name="Chapman J."/>
            <person name="Pham J."/>
            <person name="Shu S."/>
            <person name="Neupane R."/>
            <person name="Cipriano M."/>
            <person name="Mancuso J."/>
            <person name="Tu H."/>
            <person name="Salamov A."/>
            <person name="Lindquist E."/>
            <person name="Shapiro H."/>
            <person name="Lucas S."/>
            <person name="Grigoriev I.V."/>
            <person name="Cande W.Z."/>
            <person name="Fulton C."/>
            <person name="Rokhsar D.S."/>
            <person name="Dawson S.C."/>
        </authorList>
    </citation>
    <scope>NUCLEOTIDE SEQUENCE [LARGE SCALE GENOMIC DNA]</scope>
    <source>
        <strain evidence="2 3">NEG-M</strain>
    </source>
</reference>
<dbReference type="AlphaFoldDB" id="D2VUR8"/>
<dbReference type="Gene3D" id="1.20.1280.50">
    <property type="match status" value="1"/>
</dbReference>
<dbReference type="InterPro" id="IPR001810">
    <property type="entry name" value="F-box_dom"/>
</dbReference>
<sequence length="466" mass="54589">MLPQQESLHEQEEVNSNSIMEDAIVEAFENDDDYITDPTVNIDNFDTLSLSSLSSLVIGSNKSHHDSMTGSSSLLEEHHELLLNSSRNIIANSFNELPNEILVHILIYLNGAQIIKLECLSKRFYQLIHHEDESERNYNKKIRRGRIPSKEKRKHQRRLSINLANMIASSGLDLNSITSGYEFWMFLNEVHFRDETQKRRRDYSSAIQPRIFYMYQLRVQWLNEKYNLEKAIRSLEDEITSHSYFNEVCIFSPHLLYLQYLLFLLDRDYAAMDLRFHAFNELNLNIDTHVKPLINHILHSIYDNSDSKLSMVAIVNLASPDIIKRPITSSSVHGITQESQAQQLLEEAYAHDFKDRQDVGMIKFIHEMHFNNPITTSTSMSNRTLSKVDNEKVQSSLNTIYAKWFKKWGEIIKTKPEYSSLNYYNTRQIETIQIKSGFTYDNLLRCANGWLKREYVYARLLKKELQ</sequence>
<accession>D2VUR8</accession>
<evidence type="ECO:0000259" key="1">
    <source>
        <dbReference type="PROSITE" id="PS50181"/>
    </source>
</evidence>
<dbReference type="GeneID" id="8854098"/>
<dbReference type="OrthoDB" id="677997at2759"/>
<dbReference type="InterPro" id="IPR036047">
    <property type="entry name" value="F-box-like_dom_sf"/>
</dbReference>
<feature type="domain" description="F-box" evidence="1">
    <location>
        <begin position="91"/>
        <end position="141"/>
    </location>
</feature>
<dbReference type="PROSITE" id="PS50181">
    <property type="entry name" value="FBOX"/>
    <property type="match status" value="1"/>
</dbReference>
<dbReference type="RefSeq" id="XP_002672246.1">
    <property type="nucleotide sequence ID" value="XM_002672200.1"/>
</dbReference>
<dbReference type="OMA" id="RCANGWL"/>
<dbReference type="VEuPathDB" id="AmoebaDB:NAEGRDRAFT_72760"/>
<proteinExistence type="predicted"/>